<keyword evidence="5" id="KW-0862">Zinc</keyword>
<dbReference type="SUPFAM" id="SSF56281">
    <property type="entry name" value="Metallo-hydrolase/oxidoreductase"/>
    <property type="match status" value="1"/>
</dbReference>
<sequence>MPASFDVLVPGSSIAFHGGFFGISAIVMVTSGGRRALFDVGHGVTRKMLIDALAARGLSPADIDLIVLSHCHFDHVLNLDLFPGRPMIMSRDERNYIEDPFAHDWVTPRFVPALLEGRELRLTEGEEEILPDVIAFPTPGHSPGHISLELATEDGPTVLAADALKTAREASTGIPDLEFDPQKRGRASLQEVLRRGRTIVPGHFPPFKADERGKLTWSDVQELPLILR</sequence>
<organism evidence="7 8">
    <name type="scientific">Stappia albiluteola</name>
    <dbReference type="NCBI Taxonomy" id="2758565"/>
    <lineage>
        <taxon>Bacteria</taxon>
        <taxon>Pseudomonadati</taxon>
        <taxon>Pseudomonadota</taxon>
        <taxon>Alphaproteobacteria</taxon>
        <taxon>Hyphomicrobiales</taxon>
        <taxon>Stappiaceae</taxon>
        <taxon>Stappia</taxon>
    </lineage>
</organism>
<keyword evidence="8" id="KW-1185">Reference proteome</keyword>
<protein>
    <submittedName>
        <fullName evidence="7">MBL fold metallo-hydrolase</fullName>
    </submittedName>
</protein>
<evidence type="ECO:0000256" key="4">
    <source>
        <dbReference type="ARBA" id="ARBA00022801"/>
    </source>
</evidence>
<dbReference type="RefSeq" id="WP_182165541.1">
    <property type="nucleotide sequence ID" value="NZ_JACFXV010000053.1"/>
</dbReference>
<dbReference type="GO" id="GO:0046872">
    <property type="term" value="F:metal ion binding"/>
    <property type="evidence" value="ECO:0007669"/>
    <property type="project" value="UniProtKB-KW"/>
</dbReference>
<dbReference type="SMART" id="SM00849">
    <property type="entry name" value="Lactamase_B"/>
    <property type="match status" value="1"/>
</dbReference>
<keyword evidence="3" id="KW-0479">Metal-binding</keyword>
<dbReference type="Gene3D" id="3.60.15.10">
    <property type="entry name" value="Ribonuclease Z/Hydroxyacylglutathione hydrolase-like"/>
    <property type="match status" value="1"/>
</dbReference>
<keyword evidence="4 7" id="KW-0378">Hydrolase</keyword>
<evidence type="ECO:0000256" key="3">
    <source>
        <dbReference type="ARBA" id="ARBA00022723"/>
    </source>
</evidence>
<evidence type="ECO:0000256" key="5">
    <source>
        <dbReference type="ARBA" id="ARBA00022833"/>
    </source>
</evidence>
<reference evidence="7 8" key="1">
    <citation type="submission" date="2020-07" db="EMBL/GenBank/DDBJ databases">
        <title>Stappia sp., F7233, whole genome shotgun sequencing project.</title>
        <authorList>
            <person name="Jiang S."/>
            <person name="Liu Z.W."/>
            <person name="Du Z.J."/>
        </authorList>
    </citation>
    <scope>NUCLEOTIDE SEQUENCE [LARGE SCALE GENOMIC DNA]</scope>
    <source>
        <strain evidence="7 8">F7233</strain>
    </source>
</reference>
<comment type="similarity">
    <text evidence="2">Belongs to the metallo-beta-lactamase superfamily.</text>
</comment>
<dbReference type="Proteomes" id="UP000541109">
    <property type="component" value="Unassembled WGS sequence"/>
</dbReference>
<evidence type="ECO:0000256" key="1">
    <source>
        <dbReference type="ARBA" id="ARBA00001947"/>
    </source>
</evidence>
<dbReference type="InterPro" id="IPR001279">
    <property type="entry name" value="Metallo-B-lactamas"/>
</dbReference>
<evidence type="ECO:0000256" key="2">
    <source>
        <dbReference type="ARBA" id="ARBA00007749"/>
    </source>
</evidence>
<evidence type="ECO:0000259" key="6">
    <source>
        <dbReference type="SMART" id="SM00849"/>
    </source>
</evidence>
<dbReference type="EMBL" id="JACFXV010000053">
    <property type="protein sequence ID" value="MBA5777829.1"/>
    <property type="molecule type" value="Genomic_DNA"/>
</dbReference>
<dbReference type="InterPro" id="IPR051013">
    <property type="entry name" value="MBL_superfamily_lactonases"/>
</dbReference>
<evidence type="ECO:0000313" key="7">
    <source>
        <dbReference type="EMBL" id="MBA5777829.1"/>
    </source>
</evidence>
<comment type="caution">
    <text evidence="7">The sequence shown here is derived from an EMBL/GenBank/DDBJ whole genome shotgun (WGS) entry which is preliminary data.</text>
</comment>
<dbReference type="InterPro" id="IPR036866">
    <property type="entry name" value="RibonucZ/Hydroxyglut_hydro"/>
</dbReference>
<feature type="domain" description="Metallo-beta-lactamase" evidence="6">
    <location>
        <begin position="22"/>
        <end position="203"/>
    </location>
</feature>
<dbReference type="PANTHER" id="PTHR42978:SF2">
    <property type="entry name" value="102 KBASES UNSTABLE REGION: FROM 1 TO 119443"/>
    <property type="match status" value="1"/>
</dbReference>
<evidence type="ECO:0000313" key="8">
    <source>
        <dbReference type="Proteomes" id="UP000541109"/>
    </source>
</evidence>
<name>A0A839AH21_9HYPH</name>
<accession>A0A839AH21</accession>
<gene>
    <name evidence="7" type="ORF">H2509_11915</name>
</gene>
<proteinExistence type="inferred from homology"/>
<dbReference type="AlphaFoldDB" id="A0A839AH21"/>
<dbReference type="PANTHER" id="PTHR42978">
    <property type="entry name" value="QUORUM-QUENCHING LACTONASE YTNP-RELATED-RELATED"/>
    <property type="match status" value="1"/>
</dbReference>
<comment type="cofactor">
    <cofactor evidence="1">
        <name>Zn(2+)</name>
        <dbReference type="ChEBI" id="CHEBI:29105"/>
    </cofactor>
</comment>
<dbReference type="GO" id="GO:0016787">
    <property type="term" value="F:hydrolase activity"/>
    <property type="evidence" value="ECO:0007669"/>
    <property type="project" value="UniProtKB-KW"/>
</dbReference>
<dbReference type="Pfam" id="PF00753">
    <property type="entry name" value="Lactamase_B"/>
    <property type="match status" value="1"/>
</dbReference>